<keyword evidence="3" id="KW-1185">Reference proteome</keyword>
<sequence length="101" mass="11334">METRALPFNDTVRLALSKKLKPTFALLNKIIGVLGSSSPSKQIGEEEVNKKEDIDHKGNESCGSRKKGKAISEEEYEENMTGVEKAERKLWDKELDELNAL</sequence>
<evidence type="ECO:0000313" key="2">
    <source>
        <dbReference type="EMBL" id="CAI9291646.1"/>
    </source>
</evidence>
<organism evidence="2 3">
    <name type="scientific">Lactuca saligna</name>
    <name type="common">Willowleaf lettuce</name>
    <dbReference type="NCBI Taxonomy" id="75948"/>
    <lineage>
        <taxon>Eukaryota</taxon>
        <taxon>Viridiplantae</taxon>
        <taxon>Streptophyta</taxon>
        <taxon>Embryophyta</taxon>
        <taxon>Tracheophyta</taxon>
        <taxon>Spermatophyta</taxon>
        <taxon>Magnoliopsida</taxon>
        <taxon>eudicotyledons</taxon>
        <taxon>Gunneridae</taxon>
        <taxon>Pentapetalae</taxon>
        <taxon>asterids</taxon>
        <taxon>campanulids</taxon>
        <taxon>Asterales</taxon>
        <taxon>Asteraceae</taxon>
        <taxon>Cichorioideae</taxon>
        <taxon>Cichorieae</taxon>
        <taxon>Lactucinae</taxon>
        <taxon>Lactuca</taxon>
    </lineage>
</organism>
<evidence type="ECO:0000256" key="1">
    <source>
        <dbReference type="SAM" id="MobiDB-lite"/>
    </source>
</evidence>
<protein>
    <submittedName>
        <fullName evidence="2">Uncharacterized protein</fullName>
    </submittedName>
</protein>
<dbReference type="Proteomes" id="UP001177003">
    <property type="component" value="Chromosome 6"/>
</dbReference>
<feature type="compositionally biased region" description="Basic and acidic residues" evidence="1">
    <location>
        <begin position="43"/>
        <end position="59"/>
    </location>
</feature>
<feature type="region of interest" description="Disordered" evidence="1">
    <location>
        <begin position="38"/>
        <end position="83"/>
    </location>
</feature>
<proteinExistence type="predicted"/>
<gene>
    <name evidence="2" type="ORF">LSALG_LOCUS30770</name>
</gene>
<accession>A0AA35ZG53</accession>
<name>A0AA35ZG53_LACSI</name>
<reference evidence="2" key="1">
    <citation type="submission" date="2023-04" db="EMBL/GenBank/DDBJ databases">
        <authorList>
            <person name="Vijverberg K."/>
            <person name="Xiong W."/>
            <person name="Schranz E."/>
        </authorList>
    </citation>
    <scope>NUCLEOTIDE SEQUENCE</scope>
</reference>
<dbReference type="EMBL" id="OX465082">
    <property type="protein sequence ID" value="CAI9291646.1"/>
    <property type="molecule type" value="Genomic_DNA"/>
</dbReference>
<evidence type="ECO:0000313" key="3">
    <source>
        <dbReference type="Proteomes" id="UP001177003"/>
    </source>
</evidence>
<dbReference type="AlphaFoldDB" id="A0AA35ZG53"/>